<dbReference type="AlphaFoldDB" id="A0A7I9Z8X3"/>
<evidence type="ECO:0000313" key="5">
    <source>
        <dbReference type="EMBL" id="GFG97349.1"/>
    </source>
</evidence>
<dbReference type="EMBL" id="BLLA01000001">
    <property type="protein sequence ID" value="GFG97349.1"/>
    <property type="molecule type" value="Genomic_DNA"/>
</dbReference>
<dbReference type="InterPro" id="IPR002937">
    <property type="entry name" value="Amino_oxidase"/>
</dbReference>
<evidence type="ECO:0000256" key="3">
    <source>
        <dbReference type="ARBA" id="ARBA00040298"/>
    </source>
</evidence>
<dbReference type="RefSeq" id="WP_163711494.1">
    <property type="nucleotide sequence ID" value="NZ_BLLA01000001.1"/>
</dbReference>
<evidence type="ECO:0000256" key="2">
    <source>
        <dbReference type="ARBA" id="ARBA00038825"/>
    </source>
</evidence>
<dbReference type="GO" id="GO:0016491">
    <property type="term" value="F:oxidoreductase activity"/>
    <property type="evidence" value="ECO:0007669"/>
    <property type="project" value="InterPro"/>
</dbReference>
<dbReference type="SUPFAM" id="SSF51905">
    <property type="entry name" value="FAD/NAD(P)-binding domain"/>
    <property type="match status" value="1"/>
</dbReference>
<dbReference type="Gene3D" id="3.50.50.60">
    <property type="entry name" value="FAD/NAD(P)-binding domain"/>
    <property type="match status" value="2"/>
</dbReference>
<organism evidence="5 6">
    <name type="scientific">Mycobacterium timonense</name>
    <dbReference type="NCBI Taxonomy" id="701043"/>
    <lineage>
        <taxon>Bacteria</taxon>
        <taxon>Bacillati</taxon>
        <taxon>Actinomycetota</taxon>
        <taxon>Actinomycetes</taxon>
        <taxon>Mycobacteriales</taxon>
        <taxon>Mycobacteriaceae</taxon>
        <taxon>Mycobacterium</taxon>
        <taxon>Mycobacterium avium complex (MAC)</taxon>
    </lineage>
</organism>
<dbReference type="PANTHER" id="PTHR10668:SF103">
    <property type="entry name" value="PYRIDINE NUCLEOTIDE-DISULFIDE OXIDOREDUCTASE DOMAIN-CONTAINING PROTEIN 2"/>
    <property type="match status" value="1"/>
</dbReference>
<dbReference type="Pfam" id="PF01593">
    <property type="entry name" value="Amino_oxidase"/>
    <property type="match status" value="1"/>
</dbReference>
<reference evidence="5 6" key="1">
    <citation type="journal article" date="2019" name="Emerg. Microbes Infect.">
        <title>Comprehensive subspecies identification of 175 nontuberculous mycobacteria species based on 7547 genomic profiles.</title>
        <authorList>
            <person name="Matsumoto Y."/>
            <person name="Kinjo T."/>
            <person name="Motooka D."/>
            <person name="Nabeya D."/>
            <person name="Jung N."/>
            <person name="Uechi K."/>
            <person name="Horii T."/>
            <person name="Iida T."/>
            <person name="Fujita J."/>
            <person name="Nakamura S."/>
        </authorList>
    </citation>
    <scope>NUCLEOTIDE SEQUENCE [LARGE SCALE GENOMIC DNA]</scope>
    <source>
        <strain evidence="5 6">JCM 30726</strain>
    </source>
</reference>
<comment type="caution">
    <text evidence="5">The sequence shown here is derived from an EMBL/GenBank/DDBJ whole genome shotgun (WGS) entry which is preliminary data.</text>
</comment>
<comment type="subunit">
    <text evidence="2">Interacts with COX5B; this interaction may contribute to localize PYROXD2 to the inner face of the inner mitochondrial membrane.</text>
</comment>
<dbReference type="Proteomes" id="UP000465301">
    <property type="component" value="Unassembled WGS sequence"/>
</dbReference>
<dbReference type="PANTHER" id="PTHR10668">
    <property type="entry name" value="PHYTOENE DEHYDROGENASE"/>
    <property type="match status" value="1"/>
</dbReference>
<gene>
    <name evidence="5" type="ORF">MTIM_32280</name>
</gene>
<name>A0A7I9Z8X3_9MYCO</name>
<dbReference type="InterPro" id="IPR036188">
    <property type="entry name" value="FAD/NAD-bd_sf"/>
</dbReference>
<evidence type="ECO:0000259" key="4">
    <source>
        <dbReference type="Pfam" id="PF01593"/>
    </source>
</evidence>
<feature type="domain" description="Amine oxidase" evidence="4">
    <location>
        <begin position="15"/>
        <end position="500"/>
    </location>
</feature>
<sequence length="539" mass="59202">MSDYDVIIIGAGHNGLTAANVLAQQGKKVLILEKTNFPGGMATTRELFPGYQHSIGAWTFIVYRDEMAKALGLADFGFELTDQWASFCSFGEEGDVPFIAFNDLERTTQHLLEDHGTDTAMAVGALYERLAKFSPYIDQSLHTEPPNIHRILAEQPDAETREQMSRIWYGSCVDTLREFFPDPSKNKTITGSMTAMTIDGTHLGPLTPGAGPSMTFHYLAGGVANSFRMPKGGVGAVSRALGRRAEHLGAEIRYKAIVEEILIADGKVTGVRLKDGDTVSAPVVMSTIDARSTFIGLAGAETNLPADFCRRVREIDYRNGYVQAHLTLDGEPEWTGHLEKYVAERHVASTMSYIPSPEYIADAWQDYREGKLPENPAVYMYVPSLVDPTMAPEGKHTATIFMHYFPHDLPPDEHRTQKEKYVDRGIEILSRFAPNLRDLITNRVVFTNDYFAKTFGITGGDFCHGVLHPGQVFDERPVRGWAQYATPIAGLYMAGSGCHPGPAVSSLPGWNAANLVLEVSDGPEARLHTDLEALANTGG</sequence>
<accession>A0A7I9Z8X3</accession>
<protein>
    <recommendedName>
        <fullName evidence="3">Pyridine nucleotide-disulfide oxidoreductase domain-containing protein 2</fullName>
    </recommendedName>
</protein>
<comment type="function">
    <text evidence="1">Probable oxidoreductase that may play a role as regulator of mitochondrial function.</text>
</comment>
<proteinExistence type="predicted"/>
<evidence type="ECO:0000313" key="6">
    <source>
        <dbReference type="Proteomes" id="UP000465301"/>
    </source>
</evidence>
<keyword evidence="6" id="KW-1185">Reference proteome</keyword>
<evidence type="ECO:0000256" key="1">
    <source>
        <dbReference type="ARBA" id="ARBA00037217"/>
    </source>
</evidence>